<proteinExistence type="predicted"/>
<evidence type="ECO:0000313" key="2">
    <source>
        <dbReference type="Proteomes" id="UP000190896"/>
    </source>
</evidence>
<dbReference type="Proteomes" id="UP000190896">
    <property type="component" value="Unassembled WGS sequence"/>
</dbReference>
<name>A0A1T2KW87_9GAMM</name>
<sequence>MLIHLDHRFTSILCAGVEREWELVGVIDFSCHSSRKVDAQREECDEHQFVFFSQPAQGQLQDSCLVVF</sequence>
<reference evidence="1 2" key="1">
    <citation type="submission" date="2016-11" db="EMBL/GenBank/DDBJ databases">
        <title>Mixed transmission modes and dynamic genome evolution in an obligate animal-bacterial symbiosis.</title>
        <authorList>
            <person name="Russell S.L."/>
            <person name="Corbett-Detig R.B."/>
            <person name="Cavanaugh C.M."/>
        </authorList>
    </citation>
    <scope>NUCLEOTIDE SEQUENCE [LARGE SCALE GENOMIC DNA]</scope>
    <source>
        <strain evidence="1">Se-Cadez</strain>
    </source>
</reference>
<gene>
    <name evidence="1" type="ORF">BOW51_03805</name>
</gene>
<keyword evidence="2" id="KW-1185">Reference proteome</keyword>
<comment type="caution">
    <text evidence="1">The sequence shown here is derived from an EMBL/GenBank/DDBJ whole genome shotgun (WGS) entry which is preliminary data.</text>
</comment>
<dbReference type="AlphaFoldDB" id="A0A1T2KW87"/>
<accession>A0A1T2KW87</accession>
<protein>
    <submittedName>
        <fullName evidence="1">Uncharacterized protein</fullName>
    </submittedName>
</protein>
<organism evidence="1 2">
    <name type="scientific">Solemya velesiana gill symbiont</name>
    <dbReference type="NCBI Taxonomy" id="1918948"/>
    <lineage>
        <taxon>Bacteria</taxon>
        <taxon>Pseudomonadati</taxon>
        <taxon>Pseudomonadota</taxon>
        <taxon>Gammaproteobacteria</taxon>
        <taxon>sulfur-oxidizing symbionts</taxon>
    </lineage>
</organism>
<evidence type="ECO:0000313" key="1">
    <source>
        <dbReference type="EMBL" id="OOZ37119.1"/>
    </source>
</evidence>
<dbReference type="EMBL" id="MPRJ01000017">
    <property type="protein sequence ID" value="OOZ37119.1"/>
    <property type="molecule type" value="Genomic_DNA"/>
</dbReference>